<dbReference type="AlphaFoldDB" id="A0A0F7V5Z0"/>
<feature type="compositionally biased region" description="Pro residues" evidence="1">
    <location>
        <begin position="612"/>
        <end position="631"/>
    </location>
</feature>
<proteinExistence type="predicted"/>
<feature type="region of interest" description="Disordered" evidence="1">
    <location>
        <begin position="122"/>
        <end position="235"/>
    </location>
</feature>
<feature type="compositionally biased region" description="Basic and acidic residues" evidence="1">
    <location>
        <begin position="176"/>
        <end position="197"/>
    </location>
</feature>
<gene>
    <name evidence="2" type="ORF">BN1205_064430</name>
</gene>
<accession>A0A0F7V5Z0</accession>
<sequence>MPASPLQAVPPRAFPEDSCRAASVSASSQLGENGGFASLPAPTLACLHVLETLGRKRPAVGSNVASLSDEQGASFLSFSEIHQLLLDAEALDTPAKYAHMFHAVCVLADRRLDTVRRRAEAANHFSTAGKKRRRLTADEPAVKREDSTEGEESACGNAEREETLFAEDEDGMAAETKPEGSGRETGEPRRGATEARDMGSTPEETDDAEDSGSDVDACESERNPSQTPRPRERQEVASHVAGLLLGTLESLRRPPALGAEDFLESVTHAISRVLYVHMPAAAGAETEQPDFSAPGPRPAFTSAAECRQAWRRGIIRRFDTVDQLLTQSAPFLCLQEGPFSPHSGEAGSQTPRVTGKERCRRAMRVVRQWAAFLLELEKLRREAVDRIRSTSEEAQGLAHMLFSPDSADAEKKKKTEVLLVMCDDGDESATEERRRELRIAATAQLLRLPLLPPFVFPSDATVAEARAKFDRCVARWREERARRKQQEEEALKKASAAASVVTYVTDRMREQEEASAALASAIPGSSQALAALVRQRSISHCFYLLGLNPLTATVPMVEAVKKKWRVLLHPDKFHSIHPHLLHQATEAFKAFQLAVEEAIRTLSQRRVDPSWAQPPPPPDPSASPPPPPAPGISPGSSKRPAPAPAEPAPASPCALPTRQYFPEFSVEVAPRRKALGAFFLYVSAAGPGADPAFSEITEIRVYVHRPMMGGPPGSLAPPAEALSAAISRKVSLVARQREEDAEREEKIEVSDAVQPLDLGEERRYWVGVQVEGKKKDYSLIRWSPVMLRLALPPAVDAACGSADSAKRLGVSGKKDEAGQATAEARALLAFLTSFGEASFLDSRMRAKVDETIVALKRLVRHIGKKKAKKATEGTSDLQGTPLPPELLAEYLATAKEARETLHQCIEKGKTWTSRNS</sequence>
<evidence type="ECO:0000256" key="1">
    <source>
        <dbReference type="SAM" id="MobiDB-lite"/>
    </source>
</evidence>
<evidence type="ECO:0000313" key="2">
    <source>
        <dbReference type="EMBL" id="CEL76702.1"/>
    </source>
</evidence>
<feature type="compositionally biased region" description="Pro residues" evidence="1">
    <location>
        <begin position="641"/>
        <end position="650"/>
    </location>
</feature>
<feature type="compositionally biased region" description="Basic and acidic residues" evidence="1">
    <location>
        <begin position="135"/>
        <end position="147"/>
    </location>
</feature>
<reference evidence="2" key="1">
    <citation type="journal article" date="2015" name="PLoS ONE">
        <title>Comprehensive Evaluation of Toxoplasma gondii VEG and Neospora caninum LIV Genomes with Tachyzoite Stage Transcriptome and Proteome Defines Novel Transcript Features.</title>
        <authorList>
            <person name="Ramaprasad A."/>
            <person name="Mourier T."/>
            <person name="Naeem R."/>
            <person name="Malas T.B."/>
            <person name="Moussa E."/>
            <person name="Panigrahi A."/>
            <person name="Vermont S.J."/>
            <person name="Otto T.D."/>
            <person name="Wastling J."/>
            <person name="Pain A."/>
        </authorList>
    </citation>
    <scope>NUCLEOTIDE SEQUENCE</scope>
    <source>
        <strain evidence="2">VEG</strain>
    </source>
</reference>
<feature type="compositionally biased region" description="Acidic residues" evidence="1">
    <location>
        <begin position="203"/>
        <end position="218"/>
    </location>
</feature>
<dbReference type="EMBL" id="LN714500">
    <property type="protein sequence ID" value="CEL76702.1"/>
    <property type="molecule type" value="Genomic_DNA"/>
</dbReference>
<feature type="region of interest" description="Disordered" evidence="1">
    <location>
        <begin position="605"/>
        <end position="651"/>
    </location>
</feature>
<protein>
    <submittedName>
        <fullName evidence="2">Uncharacterized protein</fullName>
    </submittedName>
</protein>
<organism evidence="2">
    <name type="scientific">Toxoplasma gondii (strain ATCC 50861 / VEG)</name>
    <dbReference type="NCBI Taxonomy" id="432359"/>
    <lineage>
        <taxon>Eukaryota</taxon>
        <taxon>Sar</taxon>
        <taxon>Alveolata</taxon>
        <taxon>Apicomplexa</taxon>
        <taxon>Conoidasida</taxon>
        <taxon>Coccidia</taxon>
        <taxon>Eucoccidiorida</taxon>
        <taxon>Eimeriorina</taxon>
        <taxon>Sarcocystidae</taxon>
        <taxon>Toxoplasma</taxon>
    </lineage>
</organism>
<name>A0A0F7V5Z0_TOXGV</name>